<dbReference type="EMBL" id="JAGYWB010000011">
    <property type="protein sequence ID" value="KAI0503940.1"/>
    <property type="molecule type" value="Genomic_DNA"/>
</dbReference>
<protein>
    <submittedName>
        <fullName evidence="2">Uncharacterized protein</fullName>
    </submittedName>
</protein>
<feature type="region of interest" description="Disordered" evidence="1">
    <location>
        <begin position="273"/>
        <end position="299"/>
    </location>
</feature>
<sequence>MVVPDRRQRLAGGNPPTDLNRNVPLKTDDQRSVTNRNVSLDQEPFRVSSNLVIREGYRPPMRSEPIVEGKGKVILIDQIKEGKTILNSLVITEQEMSSVSVLEVNQGMEMNDQEKQDQVCMNLKKATDQDKENLEEALKRNDGIAVKLNNDKEVSNSQILKKSLVVKVLGSNIPFSVCSQELFPGLPLSCWDEENIPLIASTIGTPMMLDGNSFKWGKREYARCCTREKLVQERVEVLKQTEAVNVDGVKERAEEYGPWIHVKFRDRRVRNTKRGVGASNLNKQSFRPEDSNKQNQKDIPIGVNKFQALEGDLEEGELNEKENSRLLEKTEHLNQSGNKAQLEVGVPAAVHALEDQMTSFSNSAIGVSGGILLMWKKDTASFEVLNHSSQLIMGTLNVNNMGKWNIATVYGSNDAFNRKSLWQQREDCMIGDDPGIIGGYFNCILSKEDKRGGEGSTSLMVRHLPRVASDHTPIAISLVEPQKQNFVVLRFEDTWKSYPDTWNTISKAWKKMDFGTNAEILQRMLRRSLKSLYYRNKNKCKELNSLKEELKKDILQLQIEEPEMED</sequence>
<gene>
    <name evidence="2" type="ORF">KFK09_014886</name>
</gene>
<organism evidence="2 3">
    <name type="scientific">Dendrobium nobile</name>
    <name type="common">Orchid</name>
    <dbReference type="NCBI Taxonomy" id="94219"/>
    <lineage>
        <taxon>Eukaryota</taxon>
        <taxon>Viridiplantae</taxon>
        <taxon>Streptophyta</taxon>
        <taxon>Embryophyta</taxon>
        <taxon>Tracheophyta</taxon>
        <taxon>Spermatophyta</taxon>
        <taxon>Magnoliopsida</taxon>
        <taxon>Liliopsida</taxon>
        <taxon>Asparagales</taxon>
        <taxon>Orchidaceae</taxon>
        <taxon>Epidendroideae</taxon>
        <taxon>Malaxideae</taxon>
        <taxon>Dendrobiinae</taxon>
        <taxon>Dendrobium</taxon>
    </lineage>
</organism>
<evidence type="ECO:0000256" key="1">
    <source>
        <dbReference type="SAM" id="MobiDB-lite"/>
    </source>
</evidence>
<accession>A0A8T3B3B1</accession>
<comment type="caution">
    <text evidence="2">The sequence shown here is derived from an EMBL/GenBank/DDBJ whole genome shotgun (WGS) entry which is preliminary data.</text>
</comment>
<feature type="compositionally biased region" description="Basic and acidic residues" evidence="1">
    <location>
        <begin position="286"/>
        <end position="296"/>
    </location>
</feature>
<feature type="region of interest" description="Disordered" evidence="1">
    <location>
        <begin position="1"/>
        <end position="32"/>
    </location>
</feature>
<name>A0A8T3B3B1_DENNO</name>
<evidence type="ECO:0000313" key="3">
    <source>
        <dbReference type="Proteomes" id="UP000829196"/>
    </source>
</evidence>
<proteinExistence type="predicted"/>
<keyword evidence="3" id="KW-1185">Reference proteome</keyword>
<dbReference type="OrthoDB" id="1113909at2759"/>
<reference evidence="2" key="1">
    <citation type="journal article" date="2022" name="Front. Genet.">
        <title>Chromosome-Scale Assembly of the Dendrobium nobile Genome Provides Insights Into the Molecular Mechanism of the Biosynthesis of the Medicinal Active Ingredient of Dendrobium.</title>
        <authorList>
            <person name="Xu Q."/>
            <person name="Niu S.-C."/>
            <person name="Li K.-L."/>
            <person name="Zheng P.-J."/>
            <person name="Zhang X.-J."/>
            <person name="Jia Y."/>
            <person name="Liu Y."/>
            <person name="Niu Y.-X."/>
            <person name="Yu L.-H."/>
            <person name="Chen D.-F."/>
            <person name="Zhang G.-Q."/>
        </authorList>
    </citation>
    <scope>NUCLEOTIDE SEQUENCE</scope>
    <source>
        <tissue evidence="2">Leaf</tissue>
    </source>
</reference>
<dbReference type="AlphaFoldDB" id="A0A8T3B3B1"/>
<evidence type="ECO:0000313" key="2">
    <source>
        <dbReference type="EMBL" id="KAI0503940.1"/>
    </source>
</evidence>
<dbReference type="Proteomes" id="UP000829196">
    <property type="component" value="Unassembled WGS sequence"/>
</dbReference>